<dbReference type="GeneID" id="92038377"/>
<protein>
    <submittedName>
        <fullName evidence="1">Uncharacterized protein</fullName>
    </submittedName>
</protein>
<comment type="caution">
    <text evidence="1">The sequence shown here is derived from an EMBL/GenBank/DDBJ whole genome shotgun (WGS) entry which is preliminary data.</text>
</comment>
<evidence type="ECO:0000313" key="2">
    <source>
        <dbReference type="Proteomes" id="UP001433268"/>
    </source>
</evidence>
<name>A0ABR1XCB4_9PEZI</name>
<reference evidence="1 2" key="1">
    <citation type="submission" date="2023-01" db="EMBL/GenBank/DDBJ databases">
        <title>Analysis of 21 Apiospora genomes using comparative genomics revels a genus with tremendous synthesis potential of carbohydrate active enzymes and secondary metabolites.</title>
        <authorList>
            <person name="Sorensen T."/>
        </authorList>
    </citation>
    <scope>NUCLEOTIDE SEQUENCE [LARGE SCALE GENOMIC DNA]</scope>
    <source>
        <strain evidence="1 2">CBS 114990</strain>
    </source>
</reference>
<accession>A0ABR1XCB4</accession>
<dbReference type="Proteomes" id="UP001433268">
    <property type="component" value="Unassembled WGS sequence"/>
</dbReference>
<proteinExistence type="predicted"/>
<dbReference type="EMBL" id="JAQQWN010000002">
    <property type="protein sequence ID" value="KAK8094317.1"/>
    <property type="molecule type" value="Genomic_DNA"/>
</dbReference>
<gene>
    <name evidence="1" type="ORF">PG997_001002</name>
</gene>
<sequence length="189" mass="19881">MSALVRVARNPPASIHIVGHEVGRQQRRAGAHGVEVEAANVGVVAGGVVHDVGEAVEVPELALVPGQIQQVELLGQLLLGPGAAPRPVDDLAAGVDSRQVFSDVFPFQGCGHQGLVLKPGGWLEPSWDLEALDEVTVAHGGWMGFPIGHVPMLATGVFYSLEQARNDNRGSLSNYQIAVHGDPVPHRPS</sequence>
<evidence type="ECO:0000313" key="1">
    <source>
        <dbReference type="EMBL" id="KAK8094317.1"/>
    </source>
</evidence>
<organism evidence="1 2">
    <name type="scientific">Apiospora hydei</name>
    <dbReference type="NCBI Taxonomy" id="1337664"/>
    <lineage>
        <taxon>Eukaryota</taxon>
        <taxon>Fungi</taxon>
        <taxon>Dikarya</taxon>
        <taxon>Ascomycota</taxon>
        <taxon>Pezizomycotina</taxon>
        <taxon>Sordariomycetes</taxon>
        <taxon>Xylariomycetidae</taxon>
        <taxon>Amphisphaeriales</taxon>
        <taxon>Apiosporaceae</taxon>
        <taxon>Apiospora</taxon>
    </lineage>
</organism>
<keyword evidence="2" id="KW-1185">Reference proteome</keyword>
<dbReference type="RefSeq" id="XP_066675090.1">
    <property type="nucleotide sequence ID" value="XM_066805317.1"/>
</dbReference>